<evidence type="ECO:0000256" key="7">
    <source>
        <dbReference type="ARBA" id="ARBA00023237"/>
    </source>
</evidence>
<evidence type="ECO:0000313" key="11">
    <source>
        <dbReference type="Proteomes" id="UP000051494"/>
    </source>
</evidence>
<comment type="similarity">
    <text evidence="2">Belongs to the outer membrane factor (OMF) (TC 1.B.17) family.</text>
</comment>
<dbReference type="STRING" id="437022.CC99x_01520"/>
<accession>A0A0Q9YCI5</accession>
<sequence>MQKNKLLKIVLSSLALVAASQVQAYTVQEAVAYTLQTSPDLMINVQIREQANKEFRSAYADYLPTINVNGGTGQENTNNSTTRGGRLDGASYRTMSRREFNATASQLLFDGFGVMHNVSGKKSRVKAAALRVNSSAQEQALLVVDAFIEMHLTRSIVEIAQRNLSAHQTIYGQIEKRSEGGIGRKADLDQALGRLALARSNLLGAQANLRDAETKYLRVVGKIPTDIEKPEMPSSGFPADLEEAINRGLNNNPELTATHYDVDVTRAEYRSARSQFVPRVTLDAGIQRNQNIDGSRGDNDKNFAMLRFNWNVFKGGGDVANLCRIAHKNQEAQEVRNRAHRQVIEQVRYAWNLYDTARRQLVDLKTHRDASYRTREAYQKQFDIGQRTLLDLLDSENELFTASSNYFQGEADVLVGMYRILNAMGTITQYFGIALPKAAVKSADAQFDGSGPFFEKTDKSFDNAI</sequence>
<keyword evidence="11" id="KW-1185">Reference proteome</keyword>
<feature type="signal peptide" evidence="8">
    <location>
        <begin position="1"/>
        <end position="24"/>
    </location>
</feature>
<dbReference type="PATRIC" id="fig|1590042.3.peg.1545"/>
<dbReference type="Proteomes" id="UP000051494">
    <property type="component" value="Unassembled WGS sequence"/>
</dbReference>
<keyword evidence="7" id="KW-0998">Cell outer membrane</keyword>
<evidence type="ECO:0000256" key="8">
    <source>
        <dbReference type="SAM" id="SignalP"/>
    </source>
</evidence>
<dbReference type="SUPFAM" id="SSF56954">
    <property type="entry name" value="Outer membrane efflux proteins (OEP)"/>
    <property type="match status" value="1"/>
</dbReference>
<protein>
    <submittedName>
        <fullName evidence="9">Outer membrane efflux protein BepC</fullName>
    </submittedName>
    <submittedName>
        <fullName evidence="10">TolC family outer membrane protein</fullName>
    </submittedName>
</protein>
<dbReference type="Pfam" id="PF02321">
    <property type="entry name" value="OEP"/>
    <property type="match status" value="2"/>
</dbReference>
<reference evidence="10" key="2">
    <citation type="journal article" date="2016" name="Genome Announc.">
        <title>Draft Genome Sequences of Two Novel Amoeba-Resistant Intranuclear Bacteria, 'Candidatus Berkiella cookevillensis' and 'Candidatus Berkiella aquae'.</title>
        <authorList>
            <person name="Mehari Y.T."/>
            <person name="Arivett B.A."/>
            <person name="Farone A.L."/>
            <person name="Gunderson J.H."/>
            <person name="Farone M.B."/>
        </authorList>
    </citation>
    <scope>NUCLEOTIDE SEQUENCE</scope>
    <source>
        <strain evidence="10">CC99</strain>
    </source>
</reference>
<dbReference type="AlphaFoldDB" id="A0A0Q9YCI5"/>
<name>A0A0Q9YCI5_9GAMM</name>
<organism evidence="9">
    <name type="scientific">Candidatus Berkiella cookevillensis</name>
    <dbReference type="NCBI Taxonomy" id="437022"/>
    <lineage>
        <taxon>Bacteria</taxon>
        <taxon>Pseudomonadati</taxon>
        <taxon>Pseudomonadota</taxon>
        <taxon>Gammaproteobacteria</taxon>
        <taxon>Candidatus Berkiellales</taxon>
        <taxon>Candidatus Berkiellaceae</taxon>
        <taxon>Candidatus Berkiella</taxon>
    </lineage>
</organism>
<proteinExistence type="inferred from homology"/>
<dbReference type="Gene3D" id="1.20.1600.10">
    <property type="entry name" value="Outer membrane efflux proteins (OEP)"/>
    <property type="match status" value="1"/>
</dbReference>
<dbReference type="GO" id="GO:0015562">
    <property type="term" value="F:efflux transmembrane transporter activity"/>
    <property type="evidence" value="ECO:0007669"/>
    <property type="project" value="InterPro"/>
</dbReference>
<evidence type="ECO:0000256" key="1">
    <source>
        <dbReference type="ARBA" id="ARBA00004442"/>
    </source>
</evidence>
<dbReference type="OrthoDB" id="9814637at2"/>
<evidence type="ECO:0000313" key="10">
    <source>
        <dbReference type="EMBL" id="MCS5708074.1"/>
    </source>
</evidence>
<dbReference type="GO" id="GO:1990281">
    <property type="term" value="C:efflux pump complex"/>
    <property type="evidence" value="ECO:0007669"/>
    <property type="project" value="TreeGrafter"/>
</dbReference>
<dbReference type="EMBL" id="LKHV02000001">
    <property type="protein sequence ID" value="MCS5708074.1"/>
    <property type="molecule type" value="Genomic_DNA"/>
</dbReference>
<keyword evidence="4" id="KW-1134">Transmembrane beta strand</keyword>
<reference evidence="9" key="1">
    <citation type="submission" date="2015-09" db="EMBL/GenBank/DDBJ databases">
        <title>Draft Genome Sequences of Two Novel Amoeba-resistant Intranuclear Bacteria, Candidatus Berkiella cookevillensis and Candidatus Berkiella aquae.</title>
        <authorList>
            <person name="Mehari Y.T."/>
            <person name="Arivett B.A."/>
            <person name="Farone A.L."/>
            <person name="Gunderson J.H."/>
            <person name="Farone M.B."/>
        </authorList>
    </citation>
    <scope>NUCLEOTIDE SEQUENCE [LARGE SCALE GENOMIC DNA]</scope>
    <source>
        <strain evidence="9">CC99</strain>
    </source>
</reference>
<gene>
    <name evidence="9" type="primary">bepC</name>
    <name evidence="10" type="ORF">CC99x_004060</name>
    <name evidence="9" type="ORF">CC99x_01520</name>
</gene>
<dbReference type="InterPro" id="IPR051906">
    <property type="entry name" value="TolC-like"/>
</dbReference>
<dbReference type="PANTHER" id="PTHR30026:SF22">
    <property type="entry name" value="OUTER MEMBRANE EFFLUX PROTEIN"/>
    <property type="match status" value="1"/>
</dbReference>
<evidence type="ECO:0000256" key="6">
    <source>
        <dbReference type="ARBA" id="ARBA00023136"/>
    </source>
</evidence>
<dbReference type="RefSeq" id="WP_057624616.1">
    <property type="nucleotide sequence ID" value="NZ_LKHV02000001.1"/>
</dbReference>
<dbReference type="EMBL" id="LKHV01000007">
    <property type="protein sequence ID" value="KRG18310.1"/>
    <property type="molecule type" value="Genomic_DNA"/>
</dbReference>
<keyword evidence="5" id="KW-0812">Transmembrane</keyword>
<dbReference type="GO" id="GO:0009279">
    <property type="term" value="C:cell outer membrane"/>
    <property type="evidence" value="ECO:0007669"/>
    <property type="project" value="UniProtKB-SubCell"/>
</dbReference>
<dbReference type="PANTHER" id="PTHR30026">
    <property type="entry name" value="OUTER MEMBRANE PROTEIN TOLC"/>
    <property type="match status" value="1"/>
</dbReference>
<feature type="chain" id="PRO_5043129600" evidence="8">
    <location>
        <begin position="25"/>
        <end position="465"/>
    </location>
</feature>
<dbReference type="GO" id="GO:0015288">
    <property type="term" value="F:porin activity"/>
    <property type="evidence" value="ECO:0007669"/>
    <property type="project" value="TreeGrafter"/>
</dbReference>
<evidence type="ECO:0000256" key="3">
    <source>
        <dbReference type="ARBA" id="ARBA00022448"/>
    </source>
</evidence>
<keyword evidence="3" id="KW-0813">Transport</keyword>
<dbReference type="NCBIfam" id="TIGR01844">
    <property type="entry name" value="type_I_sec_TolC"/>
    <property type="match status" value="1"/>
</dbReference>
<evidence type="ECO:0000256" key="5">
    <source>
        <dbReference type="ARBA" id="ARBA00022692"/>
    </source>
</evidence>
<evidence type="ECO:0000256" key="4">
    <source>
        <dbReference type="ARBA" id="ARBA00022452"/>
    </source>
</evidence>
<evidence type="ECO:0000313" key="9">
    <source>
        <dbReference type="EMBL" id="KRG18310.1"/>
    </source>
</evidence>
<reference evidence="10" key="3">
    <citation type="submission" date="2021-06" db="EMBL/GenBank/DDBJ databases">
        <title>Genomic Description and Analysis of Intracellular Bacteria, Candidatus Berkiella cookevillensis and Candidatus Berkiella aquae.</title>
        <authorList>
            <person name="Kidane D.T."/>
            <person name="Mehari Y.T."/>
            <person name="Rice F.C."/>
            <person name="Arivett B.A."/>
            <person name="Farone A.L."/>
            <person name="Berk S.G."/>
            <person name="Farone M.B."/>
        </authorList>
    </citation>
    <scope>NUCLEOTIDE SEQUENCE</scope>
    <source>
        <strain evidence="10">CC99</strain>
    </source>
</reference>
<dbReference type="InterPro" id="IPR003423">
    <property type="entry name" value="OMP_efflux"/>
</dbReference>
<evidence type="ECO:0000256" key="2">
    <source>
        <dbReference type="ARBA" id="ARBA00007613"/>
    </source>
</evidence>
<dbReference type="InterPro" id="IPR010130">
    <property type="entry name" value="T1SS_OMP_TolC"/>
</dbReference>
<comment type="subcellular location">
    <subcellularLocation>
        <location evidence="1">Cell outer membrane</location>
    </subcellularLocation>
</comment>
<keyword evidence="8" id="KW-0732">Signal</keyword>
<keyword evidence="6" id="KW-0472">Membrane</keyword>
<comment type="caution">
    <text evidence="9">The sequence shown here is derived from an EMBL/GenBank/DDBJ whole genome shotgun (WGS) entry which is preliminary data.</text>
</comment>